<name>A0A1I7DAV5_9ACTN</name>
<keyword evidence="3" id="KW-1185">Reference proteome</keyword>
<keyword evidence="1" id="KW-0812">Transmembrane</keyword>
<sequence>MAAAASYGWAEFWVLLGLAAAAAVLLAVLALALNRIARQVERGVNPEKRAWPTTS</sequence>
<reference evidence="3" key="1">
    <citation type="submission" date="2016-10" db="EMBL/GenBank/DDBJ databases">
        <authorList>
            <person name="Varghese N."/>
            <person name="Submissions S."/>
        </authorList>
    </citation>
    <scope>NUCLEOTIDE SEQUENCE [LARGE SCALE GENOMIC DNA]</scope>
    <source>
        <strain evidence="3">DSM 46136</strain>
    </source>
</reference>
<proteinExistence type="predicted"/>
<organism evidence="2 3">
    <name type="scientific">Geodermatophilus amargosae</name>
    <dbReference type="NCBI Taxonomy" id="1296565"/>
    <lineage>
        <taxon>Bacteria</taxon>
        <taxon>Bacillati</taxon>
        <taxon>Actinomycetota</taxon>
        <taxon>Actinomycetes</taxon>
        <taxon>Geodermatophilales</taxon>
        <taxon>Geodermatophilaceae</taxon>
        <taxon>Geodermatophilus</taxon>
    </lineage>
</organism>
<dbReference type="Proteomes" id="UP000199546">
    <property type="component" value="Unassembled WGS sequence"/>
</dbReference>
<dbReference type="AlphaFoldDB" id="A0A1I7DAV5"/>
<keyword evidence="1" id="KW-0472">Membrane</keyword>
<evidence type="ECO:0000313" key="2">
    <source>
        <dbReference type="EMBL" id="SFU08755.1"/>
    </source>
</evidence>
<feature type="transmembrane region" description="Helical" evidence="1">
    <location>
        <begin position="12"/>
        <end position="33"/>
    </location>
</feature>
<protein>
    <submittedName>
        <fullName evidence="2">Uncharacterized protein</fullName>
    </submittedName>
</protein>
<dbReference type="EMBL" id="FPBA01000043">
    <property type="protein sequence ID" value="SFU08755.1"/>
    <property type="molecule type" value="Genomic_DNA"/>
</dbReference>
<gene>
    <name evidence="2" type="ORF">SAMN05660657_05554</name>
</gene>
<accession>A0A1I7DAV5</accession>
<evidence type="ECO:0000313" key="3">
    <source>
        <dbReference type="Proteomes" id="UP000199546"/>
    </source>
</evidence>
<evidence type="ECO:0000256" key="1">
    <source>
        <dbReference type="SAM" id="Phobius"/>
    </source>
</evidence>
<keyword evidence="1" id="KW-1133">Transmembrane helix</keyword>